<sequence length="57" mass="6740">MSLFDSGIVQQEYFFKPTFTQFDSHIPVPKLIFLKSRFHGSPFEKVRTPLLKDHRTV</sequence>
<dbReference type="EMBL" id="AHOQ02000032">
    <property type="protein sequence ID" value="EMO45138.1"/>
    <property type="molecule type" value="Genomic_DNA"/>
</dbReference>
<dbReference type="Proteomes" id="UP000012160">
    <property type="component" value="Unassembled WGS sequence"/>
</dbReference>
<gene>
    <name evidence="1" type="ORF">LEP1GSC187_1776</name>
</gene>
<evidence type="ECO:0000313" key="2">
    <source>
        <dbReference type="Proteomes" id="UP000012160"/>
    </source>
</evidence>
<protein>
    <submittedName>
        <fullName evidence="1">Uncharacterized protein</fullName>
    </submittedName>
</protein>
<dbReference type="AlphaFoldDB" id="M6V6M1"/>
<organism evidence="1 2">
    <name type="scientific">Leptospira santarosai str. ZUN179</name>
    <dbReference type="NCBI Taxonomy" id="1049985"/>
    <lineage>
        <taxon>Bacteria</taxon>
        <taxon>Pseudomonadati</taxon>
        <taxon>Spirochaetota</taxon>
        <taxon>Spirochaetia</taxon>
        <taxon>Leptospirales</taxon>
        <taxon>Leptospiraceae</taxon>
        <taxon>Leptospira</taxon>
    </lineage>
</organism>
<reference evidence="1 2" key="1">
    <citation type="submission" date="2013-01" db="EMBL/GenBank/DDBJ databases">
        <authorList>
            <person name="Harkins D.M."/>
            <person name="Durkin A.S."/>
            <person name="Brinkac L.M."/>
            <person name="Haft D.H."/>
            <person name="Selengut J.D."/>
            <person name="Sanka R."/>
            <person name="DePew J."/>
            <person name="Purushe J."/>
            <person name="Matthias M.A."/>
            <person name="Vinetz J.M."/>
            <person name="Sutton G.G."/>
            <person name="Nierman W.C."/>
            <person name="Fouts D.E."/>
        </authorList>
    </citation>
    <scope>NUCLEOTIDE SEQUENCE [LARGE SCALE GENOMIC DNA]</scope>
    <source>
        <strain evidence="1 2">ZUN179</strain>
    </source>
</reference>
<accession>M6V6M1</accession>
<name>M6V6M1_9LEPT</name>
<proteinExistence type="predicted"/>
<evidence type="ECO:0000313" key="1">
    <source>
        <dbReference type="EMBL" id="EMO45138.1"/>
    </source>
</evidence>
<comment type="caution">
    <text evidence="1">The sequence shown here is derived from an EMBL/GenBank/DDBJ whole genome shotgun (WGS) entry which is preliminary data.</text>
</comment>